<keyword evidence="8" id="KW-1185">Reference proteome</keyword>
<accession>A0A9Q1KTF5</accession>
<dbReference type="PANTHER" id="PTHR31744:SF230">
    <property type="entry name" value="NAC DOMAIN-CONTAINING PROTEIN"/>
    <property type="match status" value="1"/>
</dbReference>
<keyword evidence="3" id="KW-0804">Transcription</keyword>
<dbReference type="InterPro" id="IPR036093">
    <property type="entry name" value="NAC_dom_sf"/>
</dbReference>
<proteinExistence type="predicted"/>
<sequence>MKELVDYYLRKKVAERLISVSIKDVDLYNIENVIFKEMKNSMIWYFFSTKIEVSNRNSGPTELPKQDSGKLQGETRPIYLRHRPNWHEKNLLVFYQGRGYQMCQKSDWIMHGVPLRKQMKMLPPRQEEGWVVCRVFKKRMSTIGKLGDDSPCWYNDQVSFMSDIDSPRRIPIHLNYHASSNFHHHNIYPYNIPHNDPFLQLPPLESPKIPQSSMSSTSTMPYGHNGNLRHLPLNQDQIIHSQPLDSAYGSNIESNLVPDQVTDWRVLDKFVASQLSQDDHGPSRKESNYSNAPVFLVSEHTSTAVNPTSNQQEEMKARMEYASTSTSSSQIDLWK</sequence>
<name>A0A9Q1KTF5_9CARY</name>
<dbReference type="OrthoDB" id="1919458at2759"/>
<evidence type="ECO:0000256" key="4">
    <source>
        <dbReference type="ARBA" id="ARBA00023242"/>
    </source>
</evidence>
<feature type="domain" description="NAC" evidence="6">
    <location>
        <begin position="1"/>
        <end position="138"/>
    </location>
</feature>
<gene>
    <name evidence="7" type="ORF">Cgig2_002506</name>
</gene>
<evidence type="ECO:0000259" key="6">
    <source>
        <dbReference type="PROSITE" id="PS51005"/>
    </source>
</evidence>
<dbReference type="InterPro" id="IPR003441">
    <property type="entry name" value="NAC-dom"/>
</dbReference>
<evidence type="ECO:0000313" key="8">
    <source>
        <dbReference type="Proteomes" id="UP001153076"/>
    </source>
</evidence>
<keyword evidence="4" id="KW-0539">Nucleus</keyword>
<comment type="caution">
    <text evidence="7">The sequence shown here is derived from an EMBL/GenBank/DDBJ whole genome shotgun (WGS) entry which is preliminary data.</text>
</comment>
<dbReference type="GO" id="GO:0006355">
    <property type="term" value="P:regulation of DNA-templated transcription"/>
    <property type="evidence" value="ECO:0007669"/>
    <property type="project" value="InterPro"/>
</dbReference>
<reference evidence="7" key="1">
    <citation type="submission" date="2022-04" db="EMBL/GenBank/DDBJ databases">
        <title>Carnegiea gigantea Genome sequencing and assembly v2.</title>
        <authorList>
            <person name="Copetti D."/>
            <person name="Sanderson M.J."/>
            <person name="Burquez A."/>
            <person name="Wojciechowski M.F."/>
        </authorList>
    </citation>
    <scope>NUCLEOTIDE SEQUENCE</scope>
    <source>
        <strain evidence="7">SGP5-SGP5p</strain>
        <tissue evidence="7">Aerial part</tissue>
    </source>
</reference>
<dbReference type="PANTHER" id="PTHR31744">
    <property type="entry name" value="PROTEIN CUP-SHAPED COTYLEDON 2-RELATED"/>
    <property type="match status" value="1"/>
</dbReference>
<dbReference type="AlphaFoldDB" id="A0A9Q1KTF5"/>
<feature type="compositionally biased region" description="Polar residues" evidence="5">
    <location>
        <begin position="322"/>
        <end position="335"/>
    </location>
</feature>
<dbReference type="PROSITE" id="PS51005">
    <property type="entry name" value="NAC"/>
    <property type="match status" value="1"/>
</dbReference>
<evidence type="ECO:0000256" key="3">
    <source>
        <dbReference type="ARBA" id="ARBA00023163"/>
    </source>
</evidence>
<evidence type="ECO:0000256" key="2">
    <source>
        <dbReference type="ARBA" id="ARBA00023125"/>
    </source>
</evidence>
<dbReference type="SUPFAM" id="SSF101941">
    <property type="entry name" value="NAC domain"/>
    <property type="match status" value="1"/>
</dbReference>
<organism evidence="7 8">
    <name type="scientific">Carnegiea gigantea</name>
    <dbReference type="NCBI Taxonomy" id="171969"/>
    <lineage>
        <taxon>Eukaryota</taxon>
        <taxon>Viridiplantae</taxon>
        <taxon>Streptophyta</taxon>
        <taxon>Embryophyta</taxon>
        <taxon>Tracheophyta</taxon>
        <taxon>Spermatophyta</taxon>
        <taxon>Magnoliopsida</taxon>
        <taxon>eudicotyledons</taxon>
        <taxon>Gunneridae</taxon>
        <taxon>Pentapetalae</taxon>
        <taxon>Caryophyllales</taxon>
        <taxon>Cactineae</taxon>
        <taxon>Cactaceae</taxon>
        <taxon>Cactoideae</taxon>
        <taxon>Echinocereeae</taxon>
        <taxon>Carnegiea</taxon>
    </lineage>
</organism>
<feature type="region of interest" description="Disordered" evidence="5">
    <location>
        <begin position="300"/>
        <end position="335"/>
    </location>
</feature>
<keyword evidence="2" id="KW-0238">DNA-binding</keyword>
<evidence type="ECO:0000313" key="7">
    <source>
        <dbReference type="EMBL" id="KAJ8449374.1"/>
    </source>
</evidence>
<evidence type="ECO:0000256" key="5">
    <source>
        <dbReference type="SAM" id="MobiDB-lite"/>
    </source>
</evidence>
<dbReference type="EMBL" id="JAKOGI010000022">
    <property type="protein sequence ID" value="KAJ8449374.1"/>
    <property type="molecule type" value="Genomic_DNA"/>
</dbReference>
<dbReference type="Pfam" id="PF02365">
    <property type="entry name" value="NAM"/>
    <property type="match status" value="1"/>
</dbReference>
<keyword evidence="1" id="KW-0805">Transcription regulation</keyword>
<dbReference type="Gene3D" id="2.170.150.80">
    <property type="entry name" value="NAC domain"/>
    <property type="match status" value="1"/>
</dbReference>
<protein>
    <recommendedName>
        <fullName evidence="6">NAC domain-containing protein</fullName>
    </recommendedName>
</protein>
<dbReference type="Proteomes" id="UP001153076">
    <property type="component" value="Unassembled WGS sequence"/>
</dbReference>
<feature type="compositionally biased region" description="Polar residues" evidence="5">
    <location>
        <begin position="300"/>
        <end position="312"/>
    </location>
</feature>
<dbReference type="GO" id="GO:0003677">
    <property type="term" value="F:DNA binding"/>
    <property type="evidence" value="ECO:0007669"/>
    <property type="project" value="UniProtKB-KW"/>
</dbReference>
<evidence type="ECO:0000256" key="1">
    <source>
        <dbReference type="ARBA" id="ARBA00023015"/>
    </source>
</evidence>